<dbReference type="InParanoid" id="A0A7M7T1Q7"/>
<dbReference type="PANTHER" id="PTHR35841:SF1">
    <property type="entry name" value="PHOSPHONATES-BINDING PERIPLASMIC PROTEIN"/>
    <property type="match status" value="1"/>
</dbReference>
<dbReference type="OMA" id="VDIAFMS"/>
<dbReference type="Gene3D" id="3.40.190.10">
    <property type="entry name" value="Periplasmic binding protein-like II"/>
    <property type="match status" value="2"/>
</dbReference>
<protein>
    <submittedName>
        <fullName evidence="1">Uncharacterized protein</fullName>
    </submittedName>
</protein>
<dbReference type="Pfam" id="PF12974">
    <property type="entry name" value="Phosphonate-bd"/>
    <property type="match status" value="1"/>
</dbReference>
<dbReference type="EnsemblMetazoa" id="XM_030991610">
    <property type="protein sequence ID" value="XP_030847470"/>
    <property type="gene ID" value="LOC591494"/>
</dbReference>
<dbReference type="GeneID" id="591494"/>
<reference evidence="1" key="2">
    <citation type="submission" date="2021-01" db="UniProtKB">
        <authorList>
            <consortium name="EnsemblMetazoa"/>
        </authorList>
    </citation>
    <scope>IDENTIFICATION</scope>
</reference>
<dbReference type="SUPFAM" id="SSF53850">
    <property type="entry name" value="Periplasmic binding protein-like II"/>
    <property type="match status" value="1"/>
</dbReference>
<dbReference type="PANTHER" id="PTHR35841">
    <property type="entry name" value="PHOSPHONATES-BINDING PERIPLASMIC PROTEIN"/>
    <property type="match status" value="1"/>
</dbReference>
<name>A0A7M7T1Q7_STRPU</name>
<reference evidence="2" key="1">
    <citation type="submission" date="2015-02" db="EMBL/GenBank/DDBJ databases">
        <title>Genome sequencing for Strongylocentrotus purpuratus.</title>
        <authorList>
            <person name="Murali S."/>
            <person name="Liu Y."/>
            <person name="Vee V."/>
            <person name="English A."/>
            <person name="Wang M."/>
            <person name="Skinner E."/>
            <person name="Han Y."/>
            <person name="Muzny D.M."/>
            <person name="Worley K.C."/>
            <person name="Gibbs R.A."/>
        </authorList>
    </citation>
    <scope>NUCLEOTIDE SEQUENCE</scope>
</reference>
<proteinExistence type="predicted"/>
<dbReference type="AlphaFoldDB" id="A0A7M7T1Q7"/>
<evidence type="ECO:0000313" key="1">
    <source>
        <dbReference type="EnsemblMetazoa" id="XP_030847470"/>
    </source>
</evidence>
<dbReference type="Proteomes" id="UP000007110">
    <property type="component" value="Unassembled WGS sequence"/>
</dbReference>
<dbReference type="OrthoDB" id="5310573at2759"/>
<dbReference type="RefSeq" id="XP_030847470.1">
    <property type="nucleotide sequence ID" value="XM_030991610.1"/>
</dbReference>
<evidence type="ECO:0000313" key="2">
    <source>
        <dbReference type="Proteomes" id="UP000007110"/>
    </source>
</evidence>
<organism evidence="1 2">
    <name type="scientific">Strongylocentrotus purpuratus</name>
    <name type="common">Purple sea urchin</name>
    <dbReference type="NCBI Taxonomy" id="7668"/>
    <lineage>
        <taxon>Eukaryota</taxon>
        <taxon>Metazoa</taxon>
        <taxon>Echinodermata</taxon>
        <taxon>Eleutherozoa</taxon>
        <taxon>Echinozoa</taxon>
        <taxon>Echinoidea</taxon>
        <taxon>Euechinoidea</taxon>
        <taxon>Echinacea</taxon>
        <taxon>Camarodonta</taxon>
        <taxon>Echinidea</taxon>
        <taxon>Strongylocentrotidae</taxon>
        <taxon>Strongylocentrotus</taxon>
    </lineage>
</organism>
<sequence length="286" mass="32782">MADTRRVPVKLRLMTYLCPGLPVEIFEMVAHYLEEKMKCPVYLIYESRWPGPPADRPDPFTLDDVDIAFMNAEPFTRLLERVKDKAELLPVAPLSPHPKSNNKPVYFSDVIVHADNCEKYKEFNDMRGIRWAYSSPNSPSGVLTTLKELKKRGESVMFFGHIVQSGSHVKSIEMVADKKVDAAAINSTTLSYQMKKHPSLAEKLHIMDSWGPLPVHPMVVNSRMSAELKSEIANHLLNMHKEKVWRRRLEDFTLKQFAPVTMDTYKEGEELREAVSKLSIEGTVYY</sequence>
<dbReference type="KEGG" id="spu:591494"/>
<keyword evidence="2" id="KW-1185">Reference proteome</keyword>
<accession>A0A7M7T1Q7</accession>